<reference evidence="11" key="1">
    <citation type="submission" date="2025-08" db="UniProtKB">
        <authorList>
            <consortium name="RefSeq"/>
        </authorList>
    </citation>
    <scope>IDENTIFICATION</scope>
    <source>
        <tissue evidence="11">Gonads</tissue>
    </source>
</reference>
<dbReference type="OrthoDB" id="10026631at2759"/>
<comment type="subcellular location">
    <subcellularLocation>
        <location evidence="1">Secreted</location>
    </subcellularLocation>
</comment>
<keyword evidence="10" id="KW-1185">Reference proteome</keyword>
<dbReference type="AlphaFoldDB" id="A0A6J2YB84"/>
<evidence type="ECO:0000313" key="11">
    <source>
        <dbReference type="RefSeq" id="XP_030760185.1"/>
    </source>
</evidence>
<evidence type="ECO:0000256" key="6">
    <source>
        <dbReference type="ARBA" id="ARBA00029459"/>
    </source>
</evidence>
<evidence type="ECO:0000256" key="5">
    <source>
        <dbReference type="ARBA" id="ARBA00023157"/>
    </source>
</evidence>
<evidence type="ECO:0000256" key="3">
    <source>
        <dbReference type="ARBA" id="ARBA00022690"/>
    </source>
</evidence>
<gene>
    <name evidence="11" type="primary">LOC115885414</name>
</gene>
<evidence type="ECO:0000256" key="2">
    <source>
        <dbReference type="ARBA" id="ARBA00022525"/>
    </source>
</evidence>
<feature type="domain" description="Pacifastin" evidence="9">
    <location>
        <begin position="26"/>
        <end position="58"/>
    </location>
</feature>
<dbReference type="Pfam" id="PF05375">
    <property type="entry name" value="Pacifastin_I"/>
    <property type="match status" value="1"/>
</dbReference>
<dbReference type="GO" id="GO:0004867">
    <property type="term" value="F:serine-type endopeptidase inhibitor activity"/>
    <property type="evidence" value="ECO:0007669"/>
    <property type="project" value="UniProtKB-KW"/>
</dbReference>
<dbReference type="KEGG" id="soy:115885414"/>
<protein>
    <submittedName>
        <fullName evidence="11">Uncharacterized protein LOC115885414</fullName>
    </submittedName>
</protein>
<organism evidence="10 11">
    <name type="scientific">Sitophilus oryzae</name>
    <name type="common">Rice weevil</name>
    <name type="synonym">Curculio oryzae</name>
    <dbReference type="NCBI Taxonomy" id="7048"/>
    <lineage>
        <taxon>Eukaryota</taxon>
        <taxon>Metazoa</taxon>
        <taxon>Ecdysozoa</taxon>
        <taxon>Arthropoda</taxon>
        <taxon>Hexapoda</taxon>
        <taxon>Insecta</taxon>
        <taxon>Pterygota</taxon>
        <taxon>Neoptera</taxon>
        <taxon>Endopterygota</taxon>
        <taxon>Coleoptera</taxon>
        <taxon>Polyphaga</taxon>
        <taxon>Cucujiformia</taxon>
        <taxon>Curculionidae</taxon>
        <taxon>Dryophthorinae</taxon>
        <taxon>Sitophilus</taxon>
    </lineage>
</organism>
<name>A0A6J2YB84_SITOR</name>
<dbReference type="GeneID" id="115885414"/>
<evidence type="ECO:0000256" key="1">
    <source>
        <dbReference type="ARBA" id="ARBA00004613"/>
    </source>
</evidence>
<keyword evidence="5" id="KW-1015">Disulfide bond</keyword>
<dbReference type="InterPro" id="IPR036201">
    <property type="entry name" value="Pacifastin_dom_sf"/>
</dbReference>
<dbReference type="InterPro" id="IPR008037">
    <property type="entry name" value="Pacifastin_dom"/>
</dbReference>
<comment type="similarity">
    <text evidence="6">Belongs to the protease inhibitor I19 family.</text>
</comment>
<proteinExistence type="inferred from homology"/>
<evidence type="ECO:0000256" key="8">
    <source>
        <dbReference type="SAM" id="SignalP"/>
    </source>
</evidence>
<evidence type="ECO:0000313" key="10">
    <source>
        <dbReference type="Proteomes" id="UP000504635"/>
    </source>
</evidence>
<keyword evidence="2" id="KW-0964">Secreted</keyword>
<sequence length="108" mass="12401">MNISNKLIVILSFVTVLIVTAECSMCKPLSLFKVDCNVCFCSPSGRQYSCERKMCEKVPDYSKFNKEFDKDGRLILRPKTRYQSKNASENDFISDRNQVNSINTEKTV</sequence>
<evidence type="ECO:0000256" key="4">
    <source>
        <dbReference type="ARBA" id="ARBA00022900"/>
    </source>
</evidence>
<dbReference type="Proteomes" id="UP000504635">
    <property type="component" value="Unplaced"/>
</dbReference>
<feature type="signal peptide" evidence="8">
    <location>
        <begin position="1"/>
        <end position="21"/>
    </location>
</feature>
<dbReference type="InParanoid" id="A0A6J2YB84"/>
<keyword evidence="3" id="KW-0646">Protease inhibitor</keyword>
<dbReference type="RefSeq" id="XP_030760185.1">
    <property type="nucleotide sequence ID" value="XM_030904325.1"/>
</dbReference>
<evidence type="ECO:0000256" key="7">
    <source>
        <dbReference type="SAM" id="MobiDB-lite"/>
    </source>
</evidence>
<feature type="region of interest" description="Disordered" evidence="7">
    <location>
        <begin position="84"/>
        <end position="108"/>
    </location>
</feature>
<accession>A0A6J2YB84</accession>
<evidence type="ECO:0000259" key="9">
    <source>
        <dbReference type="Pfam" id="PF05375"/>
    </source>
</evidence>
<feature type="chain" id="PRO_5026675263" evidence="8">
    <location>
        <begin position="22"/>
        <end position="108"/>
    </location>
</feature>
<dbReference type="SUPFAM" id="SSF57283">
    <property type="entry name" value="PMP inhibitors"/>
    <property type="match status" value="1"/>
</dbReference>
<keyword evidence="4" id="KW-0722">Serine protease inhibitor</keyword>
<dbReference type="GO" id="GO:0005576">
    <property type="term" value="C:extracellular region"/>
    <property type="evidence" value="ECO:0007669"/>
    <property type="project" value="UniProtKB-SubCell"/>
</dbReference>
<keyword evidence="8" id="KW-0732">Signal</keyword>